<sequence>MKPVFENNGIWRRELAPVPKLGGNLSTQKSMLSECTLSQFDDDTNWEEWLPHQSVQRDLGRLEKWADRKFNKGKCKILYLGRIKPRHQYMLEDDHLKSSSEEQDLD</sequence>
<gene>
    <name evidence="1" type="ORF">WISP_100192</name>
</gene>
<name>A0ABQ9CYR2_9PASS</name>
<protein>
    <submittedName>
        <fullName evidence="1">Rna-directed dna polymerase from mobile element jockey-like</fullName>
    </submittedName>
</protein>
<reference evidence="1" key="1">
    <citation type="submission" date="2019-10" db="EMBL/GenBank/DDBJ databases">
        <authorList>
            <person name="Soares A.E.R."/>
            <person name="Aleixo A."/>
            <person name="Schneider P."/>
            <person name="Miyaki C.Y."/>
            <person name="Schneider M.P."/>
            <person name="Mello C."/>
            <person name="Vasconcelos A.T.R."/>
        </authorList>
    </citation>
    <scope>NUCLEOTIDE SEQUENCE</scope>
    <source>
        <tissue evidence="1">Muscle</tissue>
    </source>
</reference>
<accession>A0ABQ9CYR2</accession>
<comment type="caution">
    <text evidence="1">The sequence shown here is derived from an EMBL/GenBank/DDBJ whole genome shotgun (WGS) entry which is preliminary data.</text>
</comment>
<evidence type="ECO:0000313" key="2">
    <source>
        <dbReference type="Proteomes" id="UP001145742"/>
    </source>
</evidence>
<dbReference type="Proteomes" id="UP001145742">
    <property type="component" value="Unassembled WGS sequence"/>
</dbReference>
<proteinExistence type="predicted"/>
<dbReference type="EMBL" id="WHWB01034281">
    <property type="protein sequence ID" value="KAJ7411886.1"/>
    <property type="molecule type" value="Genomic_DNA"/>
</dbReference>
<organism evidence="1 2">
    <name type="scientific">Willisornis vidua</name>
    <name type="common">Xingu scale-backed antbird</name>
    <dbReference type="NCBI Taxonomy" id="1566151"/>
    <lineage>
        <taxon>Eukaryota</taxon>
        <taxon>Metazoa</taxon>
        <taxon>Chordata</taxon>
        <taxon>Craniata</taxon>
        <taxon>Vertebrata</taxon>
        <taxon>Euteleostomi</taxon>
        <taxon>Archelosauria</taxon>
        <taxon>Archosauria</taxon>
        <taxon>Dinosauria</taxon>
        <taxon>Saurischia</taxon>
        <taxon>Theropoda</taxon>
        <taxon>Coelurosauria</taxon>
        <taxon>Aves</taxon>
        <taxon>Neognathae</taxon>
        <taxon>Neoaves</taxon>
        <taxon>Telluraves</taxon>
        <taxon>Australaves</taxon>
        <taxon>Passeriformes</taxon>
        <taxon>Thamnophilidae</taxon>
        <taxon>Willisornis</taxon>
    </lineage>
</organism>
<evidence type="ECO:0000313" key="1">
    <source>
        <dbReference type="EMBL" id="KAJ7411886.1"/>
    </source>
</evidence>
<keyword evidence="2" id="KW-1185">Reference proteome</keyword>